<evidence type="ECO:0000256" key="4">
    <source>
        <dbReference type="ARBA" id="ARBA00022692"/>
    </source>
</evidence>
<keyword evidence="6 7" id="KW-0472">Membrane</keyword>
<dbReference type="PANTHER" id="PTHR42775:SF1">
    <property type="entry name" value="PERMEASE RV2963-RELATED"/>
    <property type="match status" value="1"/>
</dbReference>
<feature type="transmembrane region" description="Helical" evidence="7">
    <location>
        <begin position="84"/>
        <end position="108"/>
    </location>
</feature>
<dbReference type="InterPro" id="IPR009078">
    <property type="entry name" value="Ferritin-like_SF"/>
</dbReference>
<dbReference type="SMART" id="SM00746">
    <property type="entry name" value="TRASH"/>
    <property type="match status" value="1"/>
</dbReference>
<organism evidence="9">
    <name type="scientific">freshwater metagenome</name>
    <dbReference type="NCBI Taxonomy" id="449393"/>
    <lineage>
        <taxon>unclassified sequences</taxon>
        <taxon>metagenomes</taxon>
        <taxon>ecological metagenomes</taxon>
    </lineage>
</organism>
<dbReference type="GO" id="GO:0005886">
    <property type="term" value="C:plasma membrane"/>
    <property type="evidence" value="ECO:0007669"/>
    <property type="project" value="UniProtKB-SubCell"/>
</dbReference>
<feature type="transmembrane region" description="Helical" evidence="7">
    <location>
        <begin position="56"/>
        <end position="78"/>
    </location>
</feature>
<evidence type="ECO:0000256" key="2">
    <source>
        <dbReference type="ARBA" id="ARBA00006386"/>
    </source>
</evidence>
<comment type="subcellular location">
    <subcellularLocation>
        <location evidence="1">Cell membrane</location>
        <topology evidence="1">Multi-pass membrane protein</topology>
    </subcellularLocation>
</comment>
<feature type="transmembrane region" description="Helical" evidence="7">
    <location>
        <begin position="328"/>
        <end position="345"/>
    </location>
</feature>
<feature type="transmembrane region" description="Helical" evidence="7">
    <location>
        <begin position="188"/>
        <end position="207"/>
    </location>
</feature>
<dbReference type="InterPro" id="IPR011017">
    <property type="entry name" value="TRASH_dom"/>
</dbReference>
<name>A0A6J6LW46_9ZZZZ</name>
<evidence type="ECO:0000256" key="6">
    <source>
        <dbReference type="ARBA" id="ARBA00023136"/>
    </source>
</evidence>
<dbReference type="SUPFAM" id="SSF47240">
    <property type="entry name" value="Ferritin-like"/>
    <property type="match status" value="1"/>
</dbReference>
<dbReference type="Pfam" id="PF03773">
    <property type="entry name" value="ArsP_1"/>
    <property type="match status" value="1"/>
</dbReference>
<evidence type="ECO:0000256" key="3">
    <source>
        <dbReference type="ARBA" id="ARBA00022475"/>
    </source>
</evidence>
<feature type="transmembrane region" description="Helical" evidence="7">
    <location>
        <begin position="287"/>
        <end position="308"/>
    </location>
</feature>
<dbReference type="Pfam" id="PF04945">
    <property type="entry name" value="YHS"/>
    <property type="match status" value="1"/>
</dbReference>
<dbReference type="EMBL" id="CAEZXB010000002">
    <property type="protein sequence ID" value="CAB4666150.1"/>
    <property type="molecule type" value="Genomic_DNA"/>
</dbReference>
<keyword evidence="3" id="KW-1003">Cell membrane</keyword>
<evidence type="ECO:0000259" key="8">
    <source>
        <dbReference type="SMART" id="SM00746"/>
    </source>
</evidence>
<keyword evidence="5 7" id="KW-1133">Transmembrane helix</keyword>
<dbReference type="InterPro" id="IPR005524">
    <property type="entry name" value="DUF318"/>
</dbReference>
<evidence type="ECO:0000313" key="9">
    <source>
        <dbReference type="EMBL" id="CAB4666150.1"/>
    </source>
</evidence>
<reference evidence="9" key="1">
    <citation type="submission" date="2020-05" db="EMBL/GenBank/DDBJ databases">
        <authorList>
            <person name="Chiriac C."/>
            <person name="Salcher M."/>
            <person name="Ghai R."/>
            <person name="Kavagutti S V."/>
        </authorList>
    </citation>
    <scope>NUCLEOTIDE SEQUENCE</scope>
</reference>
<feature type="transmembrane region" description="Helical" evidence="7">
    <location>
        <begin position="12"/>
        <end position="36"/>
    </location>
</feature>
<accession>A0A6J6LW46</accession>
<evidence type="ECO:0000256" key="7">
    <source>
        <dbReference type="SAM" id="Phobius"/>
    </source>
</evidence>
<dbReference type="InterPro" id="IPR053166">
    <property type="entry name" value="UPF0718_permease"/>
</dbReference>
<feature type="transmembrane region" description="Helical" evidence="7">
    <location>
        <begin position="115"/>
        <end position="136"/>
    </location>
</feature>
<dbReference type="PANTHER" id="PTHR42775">
    <property type="entry name" value="PERMEASE RV2963-RELATED"/>
    <property type="match status" value="1"/>
</dbReference>
<evidence type="ECO:0000256" key="5">
    <source>
        <dbReference type="ARBA" id="ARBA00022989"/>
    </source>
</evidence>
<feature type="domain" description="TRASH" evidence="8">
    <location>
        <begin position="360"/>
        <end position="398"/>
    </location>
</feature>
<dbReference type="InterPro" id="IPR012348">
    <property type="entry name" value="RNR-like"/>
</dbReference>
<dbReference type="Gene3D" id="1.10.620.20">
    <property type="entry name" value="Ribonucleotide Reductase, subunit A"/>
    <property type="match status" value="1"/>
</dbReference>
<dbReference type="InterPro" id="IPR007029">
    <property type="entry name" value="YHS_dom"/>
</dbReference>
<evidence type="ECO:0000256" key="1">
    <source>
        <dbReference type="ARBA" id="ARBA00004651"/>
    </source>
</evidence>
<protein>
    <submittedName>
        <fullName evidence="9">Unannotated protein</fullName>
    </submittedName>
</protein>
<dbReference type="GO" id="GO:0016491">
    <property type="term" value="F:oxidoreductase activity"/>
    <property type="evidence" value="ECO:0007669"/>
    <property type="project" value="InterPro"/>
</dbReference>
<proteinExistence type="inferred from homology"/>
<keyword evidence="4 7" id="KW-0812">Transmembrane</keyword>
<sequence>MSKILSGISEGWWMFFETFWALVLGFALSGVIQAFVSRKRMREALGTDSAASLVKATFFGIVSSSCSYAASALAKSLFSKGANFTASMVFMFASTNLVIDLGIVLWILMGWQFALAELIGGIVMIILLRIFIPILIPARLIEAARASLQVTHEEAPSSAQKMGLFNRQRWSDAAGYTVGDFTMLRTELIVGFLVAGLAARLVPLRFWESLFISGHGFWSAVENAVLGPVLAFISFVCSLGNIPLASALWHGGISFGGVIAFIFADLLAFPLVMIYRKIYGSALAIRLALVFWLVMSLSGLITEGIFQLFTLIPTEHKMPSMGMRTSTLVLNIAALFMLAIIFWLYRTRNRGEMTPEFAKDYVCGMQVRIADAPAKAEVNGTMYYFCMDGCREAFVKDPQKFLPGVR</sequence>
<dbReference type="AlphaFoldDB" id="A0A6J6LW46"/>
<comment type="similarity">
    <text evidence="2">Belongs to the UPF0718 family.</text>
</comment>
<feature type="transmembrane region" description="Helical" evidence="7">
    <location>
        <begin position="255"/>
        <end position="275"/>
    </location>
</feature>
<gene>
    <name evidence="9" type="ORF">UFOPK2342_00141</name>
</gene>